<dbReference type="GO" id="GO:0006952">
    <property type="term" value="P:defense response"/>
    <property type="evidence" value="ECO:0007669"/>
    <property type="project" value="UniProtKB-KW"/>
</dbReference>
<dbReference type="AlphaFoldDB" id="A0A067EJ10"/>
<feature type="transmembrane region" description="Helical" evidence="8">
    <location>
        <begin position="17"/>
        <end position="37"/>
    </location>
</feature>
<proteinExistence type="inferred from homology"/>
<evidence type="ECO:0000256" key="8">
    <source>
        <dbReference type="SAM" id="Phobius"/>
    </source>
</evidence>
<dbReference type="Pfam" id="PF03094">
    <property type="entry name" value="Mlo"/>
    <property type="match status" value="2"/>
</dbReference>
<sequence length="369" mass="42043">MAEESSSSNSLEHTPTWVVAVVCFVIVLISFCAERGLHGLGKFLKKNKQDALFEALQKLKEELMLLGFISLLLTVFQDVISHMCIPTYLASHMLPCKMNSVSHEKFSLGTINNRRQLLSEDTSTEHCAKKGKTPLLSLEALHQLHIFIFVLAVTHVIFCATTMVLAGAKIRQWKHWEDSVRNQPQLERDPTKETPRQHHFEFLNKRAIGYWRKAAVVSWLISFFKQFYGSVTKSDYISLRQGFIMAHCPTSTSFDFHKYMMRTLEWDFRKVVGIRCYSTLPLYAIVTQMGGKFKKGIFDDFVQSSLDVWLESSKSKGETSKRQGSISDVTGTQLMKMTTQETNENAHVAQEMLPIEETTISITKLSSVP</sequence>
<dbReference type="PANTHER" id="PTHR31942">
    <property type="entry name" value="MLO-LIKE PROTEIN 1"/>
    <property type="match status" value="1"/>
</dbReference>
<keyword evidence="3 8" id="KW-0812">Transmembrane</keyword>
<evidence type="ECO:0000256" key="6">
    <source>
        <dbReference type="ARBA" id="ARBA00023136"/>
    </source>
</evidence>
<evidence type="ECO:0000256" key="4">
    <source>
        <dbReference type="ARBA" id="ARBA00022821"/>
    </source>
</evidence>
<organism evidence="9 10">
    <name type="scientific">Citrus sinensis</name>
    <name type="common">Sweet orange</name>
    <name type="synonym">Citrus aurantium var. sinensis</name>
    <dbReference type="NCBI Taxonomy" id="2711"/>
    <lineage>
        <taxon>Eukaryota</taxon>
        <taxon>Viridiplantae</taxon>
        <taxon>Streptophyta</taxon>
        <taxon>Embryophyta</taxon>
        <taxon>Tracheophyta</taxon>
        <taxon>Spermatophyta</taxon>
        <taxon>Magnoliopsida</taxon>
        <taxon>eudicotyledons</taxon>
        <taxon>Gunneridae</taxon>
        <taxon>Pentapetalae</taxon>
        <taxon>rosids</taxon>
        <taxon>malvids</taxon>
        <taxon>Sapindales</taxon>
        <taxon>Rutaceae</taxon>
        <taxon>Aurantioideae</taxon>
        <taxon>Citrus</taxon>
    </lineage>
</organism>
<reference evidence="9 10" key="1">
    <citation type="submission" date="2014-04" db="EMBL/GenBank/DDBJ databases">
        <authorList>
            <consortium name="International Citrus Genome Consortium"/>
            <person name="Gmitter F."/>
            <person name="Chen C."/>
            <person name="Farmerie W."/>
            <person name="Harkins T."/>
            <person name="Desany B."/>
            <person name="Mohiuddin M."/>
            <person name="Kodira C."/>
            <person name="Borodovsky M."/>
            <person name="Lomsadze A."/>
            <person name="Burns P."/>
            <person name="Jenkins J."/>
            <person name="Prochnik S."/>
            <person name="Shu S."/>
            <person name="Chapman J."/>
            <person name="Pitluck S."/>
            <person name="Schmutz J."/>
            <person name="Rokhsar D."/>
        </authorList>
    </citation>
    <scope>NUCLEOTIDE SEQUENCE</scope>
</reference>
<dbReference type="InterPro" id="IPR004326">
    <property type="entry name" value="Mlo"/>
</dbReference>
<evidence type="ECO:0000256" key="3">
    <source>
        <dbReference type="ARBA" id="ARBA00022692"/>
    </source>
</evidence>
<protein>
    <recommendedName>
        <fullName evidence="11">MLO-like protein</fullName>
    </recommendedName>
</protein>
<comment type="subcellular location">
    <subcellularLocation>
        <location evidence="1">Membrane</location>
        <topology evidence="1">Multi-pass membrane protein</topology>
    </subcellularLocation>
</comment>
<evidence type="ECO:0000256" key="5">
    <source>
        <dbReference type="ARBA" id="ARBA00022989"/>
    </source>
</evidence>
<keyword evidence="10" id="KW-1185">Reference proteome</keyword>
<evidence type="ECO:0000313" key="9">
    <source>
        <dbReference type="EMBL" id="KDO53880.1"/>
    </source>
</evidence>
<dbReference type="PANTHER" id="PTHR31942:SF54">
    <property type="entry name" value="MLO-LIKE PROTEIN 13"/>
    <property type="match status" value="1"/>
</dbReference>
<evidence type="ECO:0000256" key="7">
    <source>
        <dbReference type="ARBA" id="ARBA00023265"/>
    </source>
</evidence>
<evidence type="ECO:0000256" key="2">
    <source>
        <dbReference type="ARBA" id="ARBA00006574"/>
    </source>
</evidence>
<feature type="transmembrane region" description="Helical" evidence="8">
    <location>
        <begin position="144"/>
        <end position="166"/>
    </location>
</feature>
<keyword evidence="4" id="KW-0611">Plant defense</keyword>
<evidence type="ECO:0000313" key="10">
    <source>
        <dbReference type="Proteomes" id="UP000027120"/>
    </source>
</evidence>
<gene>
    <name evidence="9" type="ORF">CISIN_1g010805mg</name>
</gene>
<accession>A0A067EJ10</accession>
<evidence type="ECO:0000256" key="1">
    <source>
        <dbReference type="ARBA" id="ARBA00004141"/>
    </source>
</evidence>
<keyword evidence="7" id="KW-0568">Pathogenesis-related protein</keyword>
<comment type="similarity">
    <text evidence="2">Belongs to the MLO family.</text>
</comment>
<feature type="transmembrane region" description="Helical" evidence="8">
    <location>
        <begin position="63"/>
        <end position="89"/>
    </location>
</feature>
<dbReference type="Proteomes" id="UP000027120">
    <property type="component" value="Unassembled WGS sequence"/>
</dbReference>
<name>A0A067EJ10_CITSI</name>
<dbReference type="EMBL" id="KK785006">
    <property type="protein sequence ID" value="KDO53880.1"/>
    <property type="molecule type" value="Genomic_DNA"/>
</dbReference>
<evidence type="ECO:0008006" key="11">
    <source>
        <dbReference type="Google" id="ProtNLM"/>
    </source>
</evidence>
<dbReference type="GO" id="GO:0016020">
    <property type="term" value="C:membrane"/>
    <property type="evidence" value="ECO:0007669"/>
    <property type="project" value="UniProtKB-SubCell"/>
</dbReference>
<keyword evidence="6 8" id="KW-0472">Membrane</keyword>
<keyword evidence="5 8" id="KW-1133">Transmembrane helix</keyword>